<evidence type="ECO:0000313" key="3">
    <source>
        <dbReference type="EMBL" id="MFL0269179.1"/>
    </source>
</evidence>
<dbReference type="CDD" id="cd04056">
    <property type="entry name" value="Peptidases_S53"/>
    <property type="match status" value="1"/>
</dbReference>
<dbReference type="InterPro" id="IPR036852">
    <property type="entry name" value="Peptidase_S8/S53_dom_sf"/>
</dbReference>
<gene>
    <name evidence="3" type="ORF">ACJDUH_13875</name>
</gene>
<dbReference type="EMBL" id="JBJHZY010000003">
    <property type="protein sequence ID" value="MFL0269179.1"/>
    <property type="molecule type" value="Genomic_DNA"/>
</dbReference>
<name>A0ABW8TUZ7_9CLOT</name>
<evidence type="ECO:0000259" key="2">
    <source>
        <dbReference type="PROSITE" id="PS51695"/>
    </source>
</evidence>
<keyword evidence="4" id="KW-1185">Reference proteome</keyword>
<dbReference type="Proteomes" id="UP001623661">
    <property type="component" value="Unassembled WGS sequence"/>
</dbReference>
<feature type="chain" id="PRO_5045617109" description="Peptidase S53 domain-containing protein" evidence="1">
    <location>
        <begin position="23"/>
        <end position="393"/>
    </location>
</feature>
<sequence>MNKPLRKLFVLGLALATTFIPANTLTKVSSTTGIANAQNSWAAQPQVKVKRSSTSGPVGLTPAQLKKAYGLDQISATGAGKTIAIVDAYGSPTMQNDLTTFNNQFGLPQANLTIVYPSGKPGKTDGGWALETAMDVEWAHVIAPSANILLCVAKSASISDLLAAEDYATSLGVQVVSNSWGGSEFSGETTYDSHFQHSGITYVASTGDNGSGVGWPAVSPNVLAVGGTTLNIDSTGTYQSESGWTGSGGGTSVYQTEPNYQNNWTSIVGSHRGNPDISFDADPNTGVAVYDSTRDNGQVGWFQVGGTSLGAPCWAAMVALFDQNRTNAYTSFDVMTQLYNLAGTAGSSGYSTNYHDIIQGSNGGYNAQSGYDMVTGIGSPKANYLVPYMTTAP</sequence>
<reference evidence="3 4" key="1">
    <citation type="submission" date="2024-11" db="EMBL/GenBank/DDBJ databases">
        <authorList>
            <person name="Heng Y.C."/>
            <person name="Lim A.C.H."/>
            <person name="Lee J.K.Y."/>
            <person name="Kittelmann S."/>
        </authorList>
    </citation>
    <scope>NUCLEOTIDE SEQUENCE [LARGE SCALE GENOMIC DNA]</scope>
    <source>
        <strain evidence="3 4">WILCCON 0202</strain>
    </source>
</reference>
<dbReference type="Gene3D" id="3.40.50.200">
    <property type="entry name" value="Peptidase S8/S53 domain"/>
    <property type="match status" value="1"/>
</dbReference>
<evidence type="ECO:0000256" key="1">
    <source>
        <dbReference type="SAM" id="SignalP"/>
    </source>
</evidence>
<feature type="signal peptide" evidence="1">
    <location>
        <begin position="1"/>
        <end position="22"/>
    </location>
</feature>
<feature type="domain" description="Peptidase S53" evidence="2">
    <location>
        <begin position="59"/>
        <end position="392"/>
    </location>
</feature>
<dbReference type="PANTHER" id="PTHR14218:SF15">
    <property type="entry name" value="TRIPEPTIDYL-PEPTIDASE 1"/>
    <property type="match status" value="1"/>
</dbReference>
<proteinExistence type="predicted"/>
<comment type="caution">
    <text evidence="3">The sequence shown here is derived from an EMBL/GenBank/DDBJ whole genome shotgun (WGS) entry which is preliminary data.</text>
</comment>
<keyword evidence="1" id="KW-0732">Signal</keyword>
<evidence type="ECO:0000313" key="4">
    <source>
        <dbReference type="Proteomes" id="UP001623661"/>
    </source>
</evidence>
<organism evidence="3 4">
    <name type="scientific">Candidatus Clostridium radicumherbarum</name>
    <dbReference type="NCBI Taxonomy" id="3381662"/>
    <lineage>
        <taxon>Bacteria</taxon>
        <taxon>Bacillati</taxon>
        <taxon>Bacillota</taxon>
        <taxon>Clostridia</taxon>
        <taxon>Eubacteriales</taxon>
        <taxon>Clostridiaceae</taxon>
        <taxon>Clostridium</taxon>
    </lineage>
</organism>
<dbReference type="SUPFAM" id="SSF52743">
    <property type="entry name" value="Subtilisin-like"/>
    <property type="match status" value="1"/>
</dbReference>
<protein>
    <recommendedName>
        <fullName evidence="2">Peptidase S53 domain-containing protein</fullName>
    </recommendedName>
</protein>
<accession>A0ABW8TUZ7</accession>
<dbReference type="RefSeq" id="WP_406765809.1">
    <property type="nucleotide sequence ID" value="NZ_JBJHZY010000003.1"/>
</dbReference>
<dbReference type="InterPro" id="IPR030400">
    <property type="entry name" value="Sedolisin_dom"/>
</dbReference>
<dbReference type="PANTHER" id="PTHR14218">
    <property type="entry name" value="PROTEASE S8 TRIPEPTIDYL PEPTIDASE I CLN2"/>
    <property type="match status" value="1"/>
</dbReference>
<dbReference type="PROSITE" id="PS51695">
    <property type="entry name" value="SEDOLISIN"/>
    <property type="match status" value="1"/>
</dbReference>
<dbReference type="InterPro" id="IPR050819">
    <property type="entry name" value="Tripeptidyl-peptidase_I"/>
</dbReference>